<evidence type="ECO:0000313" key="1">
    <source>
        <dbReference type="EMBL" id="CAQ05365.1"/>
    </source>
</evidence>
<keyword evidence="2" id="KW-1185">Reference proteome</keyword>
<proteinExistence type="predicted"/>
<name>B1VGQ8_CORU7</name>
<dbReference type="AlphaFoldDB" id="B1VGQ8"/>
<accession>B1VGQ8</accession>
<evidence type="ECO:0000313" key="2">
    <source>
        <dbReference type="Proteomes" id="UP000001727"/>
    </source>
</evidence>
<dbReference type="GeneID" id="60604189"/>
<dbReference type="EMBL" id="AM942444">
    <property type="protein sequence ID" value="CAQ05365.1"/>
    <property type="molecule type" value="Genomic_DNA"/>
</dbReference>
<dbReference type="KEGG" id="cur:cu1405"/>
<sequence>MTTTLNRPALSAESAREQAYTQSASDWIDHADTFRRLAAVAFERAQGEDDSYCRRMDEDLAIAYTSAYIACTQKGMAMQTPVDTERSVHRLPPSVTELLLDYAQGRDIDPRDTELLRQNALVEYGTDRITREGMRIVAHWRGEISFPRA</sequence>
<organism evidence="1 2">
    <name type="scientific">Corynebacterium urealyticum (strain ATCC 43042 / DSM 7109)</name>
    <dbReference type="NCBI Taxonomy" id="504474"/>
    <lineage>
        <taxon>Bacteria</taxon>
        <taxon>Bacillati</taxon>
        <taxon>Actinomycetota</taxon>
        <taxon>Actinomycetes</taxon>
        <taxon>Mycobacteriales</taxon>
        <taxon>Corynebacteriaceae</taxon>
        <taxon>Corynebacterium</taxon>
    </lineage>
</organism>
<reference evidence="1 2" key="1">
    <citation type="journal article" date="2008" name="J. Biotechnol.">
        <title>The lifestyle of Corynebacterium urealyticum derived from its complete genome sequence established by pyrosequencing.</title>
        <authorList>
            <person name="Tauch A."/>
            <person name="Trost E."/>
            <person name="Tilker A."/>
            <person name="Ludewig U."/>
            <person name="Schneiker S."/>
            <person name="Goesmann A."/>
            <person name="Arnold W."/>
            <person name="Bekel T."/>
            <person name="Brinkrolf K."/>
            <person name="Brune I."/>
            <person name="Goetker S."/>
            <person name="Kalinowski J."/>
            <person name="Kamp P.-B."/>
            <person name="Lobo F.P."/>
            <person name="Viehoever P."/>
            <person name="Weisshaar B."/>
            <person name="Soriano F."/>
            <person name="Droege M."/>
            <person name="Puehler A."/>
        </authorList>
    </citation>
    <scope>NUCLEOTIDE SEQUENCE [LARGE SCALE GENOMIC DNA]</scope>
    <source>
        <strain evidence="2">ATCC 43042 / DSM 7109</strain>
    </source>
</reference>
<dbReference type="Proteomes" id="UP000001727">
    <property type="component" value="Chromosome"/>
</dbReference>
<dbReference type="HOGENOM" id="CLU_1746559_0_0_11"/>
<gene>
    <name evidence="1" type="ordered locus">cu1405</name>
</gene>
<dbReference type="RefSeq" id="WP_012360653.1">
    <property type="nucleotide sequence ID" value="NC_010545.1"/>
</dbReference>
<dbReference type="STRING" id="504474.cu1405"/>
<protein>
    <submittedName>
        <fullName evidence="1">Uncharacterized protein</fullName>
    </submittedName>
</protein>